<organism evidence="7 8">
    <name type="scientific">Tritonibacter mobilis F1926</name>
    <dbReference type="NCBI Taxonomy" id="1265309"/>
    <lineage>
        <taxon>Bacteria</taxon>
        <taxon>Pseudomonadati</taxon>
        <taxon>Pseudomonadota</taxon>
        <taxon>Alphaproteobacteria</taxon>
        <taxon>Rhodobacterales</taxon>
        <taxon>Paracoccaceae</taxon>
        <taxon>Tritonibacter</taxon>
    </lineage>
</organism>
<keyword evidence="3" id="KW-0479">Metal-binding</keyword>
<dbReference type="PANTHER" id="PTHR42978:SF2">
    <property type="entry name" value="102 KBASES UNSTABLE REGION: FROM 1 TO 119443"/>
    <property type="match status" value="1"/>
</dbReference>
<keyword evidence="4 7" id="KW-0378">Hydrolase</keyword>
<dbReference type="GeneID" id="28249285"/>
<dbReference type="PANTHER" id="PTHR42978">
    <property type="entry name" value="QUORUM-QUENCHING LACTONASE YTNP-RELATED-RELATED"/>
    <property type="match status" value="1"/>
</dbReference>
<evidence type="ECO:0000313" key="8">
    <source>
        <dbReference type="Proteomes" id="UP000013243"/>
    </source>
</evidence>
<dbReference type="InterPro" id="IPR001279">
    <property type="entry name" value="Metallo-B-lactamas"/>
</dbReference>
<dbReference type="STRING" id="1265309.K529_005595"/>
<dbReference type="GO" id="GO:0016787">
    <property type="term" value="F:hydrolase activity"/>
    <property type="evidence" value="ECO:0007669"/>
    <property type="project" value="UniProtKB-KW"/>
</dbReference>
<keyword evidence="5" id="KW-0862">Zinc</keyword>
<dbReference type="SMART" id="SM00849">
    <property type="entry name" value="Lactamase_B"/>
    <property type="match status" value="1"/>
</dbReference>
<dbReference type="RefSeq" id="WP_046002177.1">
    <property type="nucleotide sequence ID" value="NZ_CP015230.1"/>
</dbReference>
<proteinExistence type="inferred from homology"/>
<feature type="domain" description="Metallo-beta-lactamase" evidence="6">
    <location>
        <begin position="30"/>
        <end position="254"/>
    </location>
</feature>
<evidence type="ECO:0000313" key="7">
    <source>
        <dbReference type="EMBL" id="ANP40233.1"/>
    </source>
</evidence>
<dbReference type="AlphaFoldDB" id="A0A1B1A0Y7"/>
<dbReference type="Gene3D" id="3.60.15.10">
    <property type="entry name" value="Ribonuclease Z/Hydroxyacylglutathione hydrolase-like"/>
    <property type="match status" value="1"/>
</dbReference>
<evidence type="ECO:0000256" key="4">
    <source>
        <dbReference type="ARBA" id="ARBA00022801"/>
    </source>
</evidence>
<dbReference type="EMBL" id="CP015230">
    <property type="protein sequence ID" value="ANP40233.1"/>
    <property type="molecule type" value="Genomic_DNA"/>
</dbReference>
<dbReference type="CDD" id="cd07730">
    <property type="entry name" value="metallo-hydrolase-like_MBL-fold"/>
    <property type="match status" value="1"/>
</dbReference>
<dbReference type="Proteomes" id="UP000013243">
    <property type="component" value="Chromosome"/>
</dbReference>
<evidence type="ECO:0000256" key="3">
    <source>
        <dbReference type="ARBA" id="ARBA00022723"/>
    </source>
</evidence>
<dbReference type="GO" id="GO:0046872">
    <property type="term" value="F:metal ion binding"/>
    <property type="evidence" value="ECO:0007669"/>
    <property type="project" value="UniProtKB-KW"/>
</dbReference>
<evidence type="ECO:0000256" key="2">
    <source>
        <dbReference type="ARBA" id="ARBA00007749"/>
    </source>
</evidence>
<evidence type="ECO:0000259" key="6">
    <source>
        <dbReference type="SMART" id="SM00849"/>
    </source>
</evidence>
<accession>A0A1B1A0Y7</accession>
<dbReference type="Pfam" id="PF00753">
    <property type="entry name" value="Lactamase_B"/>
    <property type="match status" value="1"/>
</dbReference>
<evidence type="ECO:0000256" key="1">
    <source>
        <dbReference type="ARBA" id="ARBA00001947"/>
    </source>
</evidence>
<dbReference type="InterPro" id="IPR051013">
    <property type="entry name" value="MBL_superfamily_lactonases"/>
</dbReference>
<dbReference type="SUPFAM" id="SSF56281">
    <property type="entry name" value="Metallo-hydrolase/oxidoreductase"/>
    <property type="match status" value="1"/>
</dbReference>
<comment type="similarity">
    <text evidence="2">Belongs to the metallo-beta-lactamase superfamily.</text>
</comment>
<protein>
    <submittedName>
        <fullName evidence="7">MBL fold metallo-hydrolase</fullName>
    </submittedName>
</protein>
<dbReference type="OrthoDB" id="9773738at2"/>
<dbReference type="InterPro" id="IPR036866">
    <property type="entry name" value="RibonucZ/Hydroxyglut_hydro"/>
</dbReference>
<dbReference type="KEGG" id="rmb:K529_005595"/>
<evidence type="ECO:0000256" key="5">
    <source>
        <dbReference type="ARBA" id="ARBA00022833"/>
    </source>
</evidence>
<name>A0A1B1A0Y7_9RHOB</name>
<comment type="cofactor">
    <cofactor evidence="1">
        <name>Zn(2+)</name>
        <dbReference type="ChEBI" id="CHEBI:29105"/>
    </cofactor>
</comment>
<sequence length="260" mass="28242">MLRVTSMRVGSCRVRPFAAGLAGWRKVDLPALATLIEAPNANVLVDCGYGPAFFDATHRFPARAYRVATPVQLPDHEHITSQLDCCPDLIVLTHMHGDHVAGLMDLPRDVPVCASGAAIAHLATLRGLKATLEACPPILRDGVLARAPQPVEDQDLIETELPEFPQGRDLLGTGEIIAIPLPGHGVGQIGIWVPQTAHFLIADAAYGREALRTGRMPPAFVLHRLGDAARYRDTFARLRRLMGARPDITFVPSHCREVIT</sequence>
<reference evidence="7 8" key="1">
    <citation type="journal article" date="2016" name="ISME J.">
        <title>Global occurrence and heterogeneity of the Roseobacter-clade species Ruegeria mobilis.</title>
        <authorList>
            <person name="Sonnenschein E."/>
            <person name="Gram L."/>
        </authorList>
    </citation>
    <scope>NUCLEOTIDE SEQUENCE [LARGE SCALE GENOMIC DNA]</scope>
    <source>
        <strain evidence="7 8">F1926</strain>
    </source>
</reference>
<gene>
    <name evidence="7" type="ORF">K529_005595</name>
</gene>